<reference evidence="1" key="1">
    <citation type="submission" date="2023-07" db="EMBL/GenBank/DDBJ databases">
        <title>Genome content predicts the carbon catabolic preferences of heterotrophic bacteria.</title>
        <authorList>
            <person name="Gralka M."/>
        </authorList>
    </citation>
    <scope>NUCLEOTIDE SEQUENCE</scope>
    <source>
        <strain evidence="1">F2M12</strain>
    </source>
</reference>
<dbReference type="SUPFAM" id="SSF49354">
    <property type="entry name" value="PapD-like"/>
    <property type="match status" value="1"/>
</dbReference>
<name>A0AAW7Z102_9ALTE</name>
<organism evidence="1 2">
    <name type="scientific">Alteromonas stellipolaris</name>
    <dbReference type="NCBI Taxonomy" id="233316"/>
    <lineage>
        <taxon>Bacteria</taxon>
        <taxon>Pseudomonadati</taxon>
        <taxon>Pseudomonadota</taxon>
        <taxon>Gammaproteobacteria</taxon>
        <taxon>Alteromonadales</taxon>
        <taxon>Alteromonadaceae</taxon>
        <taxon>Alteromonas/Salinimonas group</taxon>
        <taxon>Alteromonas</taxon>
    </lineage>
</organism>
<dbReference type="Proteomes" id="UP001170717">
    <property type="component" value="Unassembled WGS sequence"/>
</dbReference>
<sequence length="258" mass="28660">MILIRLLTPIRLSVFLVISATLFFSNVANADVSLSKFRIYFDSKSRSDSIQIRNTSSTPMSYQAELSINAMTEEGLVYAVTEDPLTASTFIRYSPKRGNILPGERQALRFALRKPAGLVDGEYRANLRLVTEIAPSTNGNVNLASKLAYNIPIIVRHGRITAEASMVNPSTIIYNGKPHVQVWLKRSGNRSLFGNFIIEDAEGEEVGVLNNVAVYRPLERRKVLIPLQNAKKGPVVIRFTEIDKFGGDIALSIDHVIK</sequence>
<dbReference type="EMBL" id="JAUOQI010000003">
    <property type="protein sequence ID" value="MDO6576927.1"/>
    <property type="molecule type" value="Genomic_DNA"/>
</dbReference>
<dbReference type="RefSeq" id="WP_303463398.1">
    <property type="nucleotide sequence ID" value="NZ_JAUOPZ010000002.1"/>
</dbReference>
<dbReference type="InterPro" id="IPR008962">
    <property type="entry name" value="PapD-like_sf"/>
</dbReference>
<dbReference type="Gene3D" id="2.60.40.10">
    <property type="entry name" value="Immunoglobulins"/>
    <property type="match status" value="1"/>
</dbReference>
<dbReference type="AlphaFoldDB" id="A0AAW7Z102"/>
<evidence type="ECO:0008006" key="3">
    <source>
        <dbReference type="Google" id="ProtNLM"/>
    </source>
</evidence>
<proteinExistence type="predicted"/>
<dbReference type="InterPro" id="IPR013783">
    <property type="entry name" value="Ig-like_fold"/>
</dbReference>
<accession>A0AAW7Z102</accession>
<evidence type="ECO:0000313" key="1">
    <source>
        <dbReference type="EMBL" id="MDO6576927.1"/>
    </source>
</evidence>
<evidence type="ECO:0000313" key="2">
    <source>
        <dbReference type="Proteomes" id="UP001170717"/>
    </source>
</evidence>
<protein>
    <recommendedName>
        <fullName evidence="3">Molecular chaperone</fullName>
    </recommendedName>
</protein>
<gene>
    <name evidence="1" type="ORF">Q4527_05955</name>
</gene>
<comment type="caution">
    <text evidence="1">The sequence shown here is derived from an EMBL/GenBank/DDBJ whole genome shotgun (WGS) entry which is preliminary data.</text>
</comment>